<dbReference type="GeneID" id="103508379"/>
<evidence type="ECO:0000256" key="1">
    <source>
        <dbReference type="SAM" id="MobiDB-lite"/>
    </source>
</evidence>
<dbReference type="PANTHER" id="PTHR13467">
    <property type="entry name" value="CUE DOMAIN CONTAINING PROTEIN 1"/>
    <property type="match status" value="1"/>
</dbReference>
<dbReference type="Pfam" id="PF02845">
    <property type="entry name" value="CUE"/>
    <property type="match status" value="1"/>
</dbReference>
<organism evidence="3 4">
    <name type="scientific">Diaphorina citri</name>
    <name type="common">Asian citrus psyllid</name>
    <dbReference type="NCBI Taxonomy" id="121845"/>
    <lineage>
        <taxon>Eukaryota</taxon>
        <taxon>Metazoa</taxon>
        <taxon>Ecdysozoa</taxon>
        <taxon>Arthropoda</taxon>
        <taxon>Hexapoda</taxon>
        <taxon>Insecta</taxon>
        <taxon>Pterygota</taxon>
        <taxon>Neoptera</taxon>
        <taxon>Paraneoptera</taxon>
        <taxon>Hemiptera</taxon>
        <taxon>Sternorrhyncha</taxon>
        <taxon>Psylloidea</taxon>
        <taxon>Psyllidae</taxon>
        <taxon>Diaphorininae</taxon>
        <taxon>Diaphorina</taxon>
    </lineage>
</organism>
<feature type="compositionally biased region" description="Polar residues" evidence="1">
    <location>
        <begin position="381"/>
        <end position="395"/>
    </location>
</feature>
<dbReference type="KEGG" id="dci:103508379"/>
<dbReference type="AlphaFoldDB" id="A0A3Q0IWN0"/>
<dbReference type="SMART" id="SM00546">
    <property type="entry name" value="CUE"/>
    <property type="match status" value="2"/>
</dbReference>
<dbReference type="InterPro" id="IPR040192">
    <property type="entry name" value="CUEDC1"/>
</dbReference>
<gene>
    <name evidence="4" type="primary">LOC103508379</name>
</gene>
<protein>
    <submittedName>
        <fullName evidence="4">CUE domain-containing protein 1-like</fullName>
    </submittedName>
</protein>
<feature type="region of interest" description="Disordered" evidence="1">
    <location>
        <begin position="356"/>
        <end position="395"/>
    </location>
</feature>
<evidence type="ECO:0000313" key="4">
    <source>
        <dbReference type="RefSeq" id="XP_026678790.1"/>
    </source>
</evidence>
<dbReference type="GO" id="GO:0043130">
    <property type="term" value="F:ubiquitin binding"/>
    <property type="evidence" value="ECO:0007669"/>
    <property type="project" value="InterPro"/>
</dbReference>
<evidence type="ECO:0000313" key="3">
    <source>
        <dbReference type="Proteomes" id="UP000079169"/>
    </source>
</evidence>
<dbReference type="InterPro" id="IPR040195">
    <property type="entry name" value="CUE_CUED1"/>
</dbReference>
<keyword evidence="3" id="KW-1185">Reference proteome</keyword>
<reference evidence="4" key="1">
    <citation type="submission" date="2025-08" db="UniProtKB">
        <authorList>
            <consortium name="RefSeq"/>
        </authorList>
    </citation>
    <scope>IDENTIFICATION</scope>
</reference>
<proteinExistence type="predicted"/>
<accession>A0A3Q0IWN0</accession>
<dbReference type="SUPFAM" id="SSF46934">
    <property type="entry name" value="UBA-like"/>
    <property type="match status" value="2"/>
</dbReference>
<name>A0A3Q0IWN0_DIACI</name>
<dbReference type="Proteomes" id="UP000079169">
    <property type="component" value="Unplaced"/>
</dbReference>
<dbReference type="Gene3D" id="1.10.8.10">
    <property type="entry name" value="DNA helicase RuvA subunit, C-terminal domain"/>
    <property type="match status" value="2"/>
</dbReference>
<dbReference type="InterPro" id="IPR009060">
    <property type="entry name" value="UBA-like_sf"/>
</dbReference>
<dbReference type="InterPro" id="IPR003892">
    <property type="entry name" value="CUE"/>
</dbReference>
<feature type="domain" description="CUE" evidence="2">
    <location>
        <begin position="22"/>
        <end position="65"/>
    </location>
</feature>
<dbReference type="PANTHER" id="PTHR13467:SF3">
    <property type="entry name" value="CUE DOMAIN-CONTAINING PROTEIN 1"/>
    <property type="match status" value="1"/>
</dbReference>
<dbReference type="STRING" id="121845.A0A3Q0IWN0"/>
<dbReference type="PaxDb" id="121845-A0A3Q0IWN0"/>
<dbReference type="RefSeq" id="XP_026678790.1">
    <property type="nucleotide sequence ID" value="XM_026822989.1"/>
</dbReference>
<evidence type="ECO:0000259" key="2">
    <source>
        <dbReference type="PROSITE" id="PS51140"/>
    </source>
</evidence>
<dbReference type="CDD" id="cd14366">
    <property type="entry name" value="CUE_CUED1"/>
    <property type="match status" value="1"/>
</dbReference>
<sequence length="395" mass="44580">MNKPDIMNTLQPVAQQNATQIEFNQAMEDFKTMFPTMDLEVIETVLRANKGAVDATVDQLLALTKDTEHEKLRTEHHIKYLNSNTMNKPDIMNTLQPVAQQNATQIEFNQAMEDFKTMFPTMDLEVIEMSDMELEDERFAILLQNEEFMSELRKNQEFLSSLNSDVGFGHPGKSSGDDDTDFKEKLKHMGKGKFWPRTYCFHEKNGSTDFLKYSSDLDDEDIPLRVRLNWKPPLLGPLPPDFLTVNYMTCDTMTSASFTSKCFTSGSLCGGALTCMFMNWDILEVEGEKTFESEFAKEKEEFEILANSLKKRRTYNDVGFGHPGKSSGDDDTDFKEKLKHMGKVSKKKFSQMARVFTGKKKKKSVAASPKSILGGGGGGTSKDNVLLTQDGNSTD</sequence>
<dbReference type="PROSITE" id="PS51140">
    <property type="entry name" value="CUE"/>
    <property type="match status" value="1"/>
</dbReference>